<dbReference type="GO" id="GO:0004497">
    <property type="term" value="F:monooxygenase activity"/>
    <property type="evidence" value="ECO:0007669"/>
    <property type="project" value="UniProtKB-KW"/>
</dbReference>
<keyword evidence="3" id="KW-1185">Reference proteome</keyword>
<comment type="caution">
    <text evidence="2">The sequence shown here is derived from an EMBL/GenBank/DDBJ whole genome shotgun (WGS) entry which is preliminary data.</text>
</comment>
<dbReference type="Gene3D" id="3.30.70.100">
    <property type="match status" value="1"/>
</dbReference>
<sequence>MAVRVIVQLRAAPGRRDELKSVLHTLLADLGPALKESGSLGSTFYEVVDDPDALVEIADWETADARNAVMSDPATAEAMAPVLALLAGPFDATVVQLA</sequence>
<dbReference type="AlphaFoldDB" id="A0A930YR22"/>
<organism evidence="2 3">
    <name type="scientific">Nocardioides agariphilus</name>
    <dbReference type="NCBI Taxonomy" id="433664"/>
    <lineage>
        <taxon>Bacteria</taxon>
        <taxon>Bacillati</taxon>
        <taxon>Actinomycetota</taxon>
        <taxon>Actinomycetes</taxon>
        <taxon>Propionibacteriales</taxon>
        <taxon>Nocardioidaceae</taxon>
        <taxon>Nocardioides</taxon>
    </lineage>
</organism>
<dbReference type="RefSeq" id="WP_194697812.1">
    <property type="nucleotide sequence ID" value="NZ_JADKPO010000029.1"/>
</dbReference>
<dbReference type="Proteomes" id="UP000660668">
    <property type="component" value="Unassembled WGS sequence"/>
</dbReference>
<keyword evidence="2" id="KW-0560">Oxidoreductase</keyword>
<dbReference type="PROSITE" id="PS51725">
    <property type="entry name" value="ABM"/>
    <property type="match status" value="1"/>
</dbReference>
<evidence type="ECO:0000313" key="2">
    <source>
        <dbReference type="EMBL" id="MBF4769665.1"/>
    </source>
</evidence>
<dbReference type="EMBL" id="JADKPO010000029">
    <property type="protein sequence ID" value="MBF4769665.1"/>
    <property type="molecule type" value="Genomic_DNA"/>
</dbReference>
<proteinExistence type="predicted"/>
<evidence type="ECO:0000313" key="3">
    <source>
        <dbReference type="Proteomes" id="UP000660668"/>
    </source>
</evidence>
<dbReference type="InterPro" id="IPR007138">
    <property type="entry name" value="ABM_dom"/>
</dbReference>
<dbReference type="SUPFAM" id="SSF54909">
    <property type="entry name" value="Dimeric alpha+beta barrel"/>
    <property type="match status" value="1"/>
</dbReference>
<accession>A0A930YR22</accession>
<feature type="domain" description="ABM" evidence="1">
    <location>
        <begin position="3"/>
        <end position="95"/>
    </location>
</feature>
<keyword evidence="2" id="KW-0503">Monooxygenase</keyword>
<protein>
    <submittedName>
        <fullName evidence="2">Antibiotic biosynthesis monooxygenase</fullName>
    </submittedName>
</protein>
<name>A0A930YR22_9ACTN</name>
<evidence type="ECO:0000259" key="1">
    <source>
        <dbReference type="PROSITE" id="PS51725"/>
    </source>
</evidence>
<gene>
    <name evidence="2" type="ORF">ISU10_18000</name>
</gene>
<reference evidence="2" key="1">
    <citation type="submission" date="2020-11" db="EMBL/GenBank/DDBJ databases">
        <title>Nocardioides cynanchi sp. nov., isolated from soil of rhizosphere of Cynanchum wilfordii.</title>
        <authorList>
            <person name="Lee J.-S."/>
            <person name="Suh M.K."/>
            <person name="Kim J.-S."/>
        </authorList>
    </citation>
    <scope>NUCLEOTIDE SEQUENCE</scope>
    <source>
        <strain evidence="2">KCTC 19276</strain>
    </source>
</reference>
<dbReference type="InterPro" id="IPR011008">
    <property type="entry name" value="Dimeric_a/b-barrel"/>
</dbReference>